<evidence type="ECO:0000256" key="2">
    <source>
        <dbReference type="ARBA" id="ARBA00022670"/>
    </source>
</evidence>
<keyword evidence="3" id="KW-0064">Aspartyl protease</keyword>
<dbReference type="PANTHER" id="PTHR12917:SF1">
    <property type="entry name" value="AT13091P"/>
    <property type="match status" value="1"/>
</dbReference>
<protein>
    <submittedName>
        <fullName evidence="6">DDI1-like DNA-damage inducible protein</fullName>
    </submittedName>
</protein>
<name>A0A4Z1SY90_GIAMU</name>
<dbReference type="SUPFAM" id="SSF50630">
    <property type="entry name" value="Acid proteases"/>
    <property type="match status" value="1"/>
</dbReference>
<evidence type="ECO:0000313" key="6">
    <source>
        <dbReference type="EMBL" id="TNJ30712.1"/>
    </source>
</evidence>
<keyword evidence="7" id="KW-1185">Reference proteome</keyword>
<dbReference type="GO" id="GO:0006508">
    <property type="term" value="P:proteolysis"/>
    <property type="evidence" value="ECO:0007669"/>
    <property type="project" value="UniProtKB-KW"/>
</dbReference>
<dbReference type="OrthoDB" id="1047367at2759"/>
<dbReference type="EMBL" id="VDLU01000001">
    <property type="protein sequence ID" value="TNJ30712.1"/>
    <property type="molecule type" value="Genomic_DNA"/>
</dbReference>
<accession>A0A4Z1SY90</accession>
<reference evidence="6 7" key="1">
    <citation type="submission" date="2019-05" db="EMBL/GenBank/DDBJ databases">
        <title>The compact genome of Giardia muris reveals important steps in the evolution of intestinal protozoan parasites.</title>
        <authorList>
            <person name="Xu F."/>
            <person name="Jimenez-Gonzalez A."/>
            <person name="Einarsson E."/>
            <person name="Astvaldsson A."/>
            <person name="Peirasmaki D."/>
            <person name="Eckmann L."/>
            <person name="Andersson J.O."/>
            <person name="Svard S.G."/>
            <person name="Jerlstrom-Hultqvist J."/>
        </authorList>
    </citation>
    <scope>NUCLEOTIDE SEQUENCE [LARGE SCALE GENOMIC DNA]</scope>
    <source>
        <strain evidence="6 7">Roberts-Thomson</strain>
    </source>
</reference>
<evidence type="ECO:0000256" key="3">
    <source>
        <dbReference type="ARBA" id="ARBA00022750"/>
    </source>
</evidence>
<dbReference type="Proteomes" id="UP000315496">
    <property type="component" value="Chromosome 1"/>
</dbReference>
<keyword evidence="2" id="KW-0645">Protease</keyword>
<evidence type="ECO:0000256" key="1">
    <source>
        <dbReference type="ARBA" id="ARBA00009136"/>
    </source>
</evidence>
<dbReference type="GO" id="GO:0004190">
    <property type="term" value="F:aspartic-type endopeptidase activity"/>
    <property type="evidence" value="ECO:0007669"/>
    <property type="project" value="UniProtKB-KW"/>
</dbReference>
<feature type="domain" description="Aspartic peptidase DDI1-type" evidence="5">
    <location>
        <begin position="120"/>
        <end position="219"/>
    </location>
</feature>
<dbReference type="Gene3D" id="2.40.70.10">
    <property type="entry name" value="Acid Proteases"/>
    <property type="match status" value="1"/>
</dbReference>
<evidence type="ECO:0000313" key="7">
    <source>
        <dbReference type="Proteomes" id="UP000315496"/>
    </source>
</evidence>
<dbReference type="VEuPathDB" id="GiardiaDB:GMRT_15360"/>
<keyword evidence="4" id="KW-0378">Hydrolase</keyword>
<dbReference type="InterPro" id="IPR019103">
    <property type="entry name" value="Peptidase_aspartic_DDI1-type"/>
</dbReference>
<comment type="caution">
    <text evidence="6">The sequence shown here is derived from an EMBL/GenBank/DDBJ whole genome shotgun (WGS) entry which is preliminary data.</text>
</comment>
<sequence length="250" mass="28039">MPLNLKVSPTLTIPFEPRRGETIKEAMERFITMNNLPGRPDTAMLVYNGMVVEGTLADLPDGVTLLYLNASSTFSEELQEQISRGQSMAQRGEMIPPIIKQDLEEVSSYYPELLVNYHPSIYTRVKIHEKEVVCVIDSGCEISTMSLRTAQDCGLEEHIDRRYQGLARGVGKANIVGMIHLALVSIGTEHFVTNFVVLETDVDTLIGMSFIRMYRAIIDMKTLQFIVGESALPIMPLTEVEDYLAQKHSK</sequence>
<gene>
    <name evidence="6" type="ORF">GMRT_15360</name>
</gene>
<evidence type="ECO:0000259" key="5">
    <source>
        <dbReference type="Pfam" id="PF09668"/>
    </source>
</evidence>
<organism evidence="6 7">
    <name type="scientific">Giardia muris</name>
    <dbReference type="NCBI Taxonomy" id="5742"/>
    <lineage>
        <taxon>Eukaryota</taxon>
        <taxon>Metamonada</taxon>
        <taxon>Diplomonadida</taxon>
        <taxon>Hexamitidae</taxon>
        <taxon>Giardiinae</taxon>
        <taxon>Giardia</taxon>
    </lineage>
</organism>
<dbReference type="PANTHER" id="PTHR12917">
    <property type="entry name" value="ASPARTYL PROTEASE DDI-RELATED"/>
    <property type="match status" value="1"/>
</dbReference>
<dbReference type="AlphaFoldDB" id="A0A4Z1SY90"/>
<dbReference type="InterPro" id="IPR021109">
    <property type="entry name" value="Peptidase_aspartic_dom_sf"/>
</dbReference>
<proteinExistence type="inferred from homology"/>
<evidence type="ECO:0000256" key="4">
    <source>
        <dbReference type="ARBA" id="ARBA00022801"/>
    </source>
</evidence>
<dbReference type="Pfam" id="PF09668">
    <property type="entry name" value="Asp_protease"/>
    <property type="match status" value="1"/>
</dbReference>
<comment type="similarity">
    <text evidence="1">Belongs to the DDI1 family.</text>
</comment>